<dbReference type="SMART" id="SM00112">
    <property type="entry name" value="CA"/>
    <property type="match status" value="2"/>
</dbReference>
<dbReference type="SUPFAM" id="SSF49313">
    <property type="entry name" value="Cadherin-like"/>
    <property type="match status" value="2"/>
</dbReference>
<protein>
    <submittedName>
        <fullName evidence="10">Cadherin domain protein</fullName>
    </submittedName>
</protein>
<evidence type="ECO:0000313" key="11">
    <source>
        <dbReference type="Proteomes" id="UP000252519"/>
    </source>
</evidence>
<proteinExistence type="predicted"/>
<evidence type="ECO:0000256" key="6">
    <source>
        <dbReference type="ARBA" id="ARBA00022989"/>
    </source>
</evidence>
<dbReference type="PRINTS" id="PR00205">
    <property type="entry name" value="CADHERIN"/>
</dbReference>
<dbReference type="InterPro" id="IPR015919">
    <property type="entry name" value="Cadherin-like_sf"/>
</dbReference>
<dbReference type="OrthoDB" id="5835220at2759"/>
<evidence type="ECO:0000256" key="4">
    <source>
        <dbReference type="ARBA" id="ARBA00022837"/>
    </source>
</evidence>
<dbReference type="GO" id="GO:0005911">
    <property type="term" value="C:cell-cell junction"/>
    <property type="evidence" value="ECO:0007669"/>
    <property type="project" value="TreeGrafter"/>
</dbReference>
<evidence type="ECO:0000256" key="7">
    <source>
        <dbReference type="ARBA" id="ARBA00023136"/>
    </source>
</evidence>
<keyword evidence="4 8" id="KW-0106">Calcium</keyword>
<comment type="subcellular location">
    <subcellularLocation>
        <location evidence="1">Membrane</location>
    </subcellularLocation>
</comment>
<keyword evidence="6" id="KW-1133">Transmembrane helix</keyword>
<keyword evidence="3" id="KW-0677">Repeat</keyword>
<dbReference type="GO" id="GO:0016020">
    <property type="term" value="C:membrane"/>
    <property type="evidence" value="ECO:0007669"/>
    <property type="project" value="UniProtKB-SubCell"/>
</dbReference>
<dbReference type="InterPro" id="IPR002126">
    <property type="entry name" value="Cadherin-like_dom"/>
</dbReference>
<dbReference type="GO" id="GO:0007156">
    <property type="term" value="P:homophilic cell adhesion via plasma membrane adhesion molecules"/>
    <property type="evidence" value="ECO:0007669"/>
    <property type="project" value="InterPro"/>
</dbReference>
<dbReference type="STRING" id="29170.A0A368F8H3"/>
<evidence type="ECO:0000256" key="3">
    <source>
        <dbReference type="ARBA" id="ARBA00022737"/>
    </source>
</evidence>
<comment type="caution">
    <text evidence="10">The sequence shown here is derived from an EMBL/GenBank/DDBJ whole genome shotgun (WGS) entry which is preliminary data.</text>
</comment>
<dbReference type="Proteomes" id="UP000252519">
    <property type="component" value="Unassembled WGS sequence"/>
</dbReference>
<dbReference type="PROSITE" id="PS50268">
    <property type="entry name" value="CADHERIN_2"/>
    <property type="match status" value="2"/>
</dbReference>
<feature type="non-terminal residue" evidence="10">
    <location>
        <position position="1"/>
    </location>
</feature>
<dbReference type="CDD" id="cd11304">
    <property type="entry name" value="Cadherin_repeat"/>
    <property type="match status" value="2"/>
</dbReference>
<evidence type="ECO:0000256" key="1">
    <source>
        <dbReference type="ARBA" id="ARBA00004370"/>
    </source>
</evidence>
<dbReference type="InterPro" id="IPR050971">
    <property type="entry name" value="Cadherin-domain_protein"/>
</dbReference>
<keyword evidence="7" id="KW-0472">Membrane</keyword>
<dbReference type="PANTHER" id="PTHR24025:SF23">
    <property type="entry name" value="NEURAL-CADHERIN"/>
    <property type="match status" value="1"/>
</dbReference>
<name>A0A368F8H3_ANCCA</name>
<keyword evidence="11" id="KW-1185">Reference proteome</keyword>
<dbReference type="EMBL" id="JOJR01004796">
    <property type="protein sequence ID" value="RCN27155.1"/>
    <property type="molecule type" value="Genomic_DNA"/>
</dbReference>
<reference evidence="10 11" key="1">
    <citation type="submission" date="2014-10" db="EMBL/GenBank/DDBJ databases">
        <title>Draft genome of the hookworm Ancylostoma caninum.</title>
        <authorList>
            <person name="Mitreva M."/>
        </authorList>
    </citation>
    <scope>NUCLEOTIDE SEQUENCE [LARGE SCALE GENOMIC DNA]</scope>
    <source>
        <strain evidence="10 11">Baltimore</strain>
    </source>
</reference>
<gene>
    <name evidence="10" type="ORF">ANCCAN_27113</name>
</gene>
<dbReference type="AlphaFoldDB" id="A0A368F8H3"/>
<accession>A0A368F8H3</accession>
<evidence type="ECO:0000256" key="2">
    <source>
        <dbReference type="ARBA" id="ARBA00022692"/>
    </source>
</evidence>
<keyword evidence="5" id="KW-0130">Cell adhesion</keyword>
<sequence>AGARYLLISSEVLPFAVDQDTGTITTKAVLDAETRNKYTFTRQLEMKNSGSTCSQTVNVLVEDVNDETPKFVKDEFVASIRENEPASESERHFVTKVHAVDKDSGAYGRVQYSLVSDHGVFVIDSETGAITVTRPLDREQTPEYVLQVLARDSDPLKPRNSKG</sequence>
<dbReference type="Gene3D" id="2.60.40.60">
    <property type="entry name" value="Cadherins"/>
    <property type="match status" value="2"/>
</dbReference>
<evidence type="ECO:0000256" key="8">
    <source>
        <dbReference type="PROSITE-ProRule" id="PRU00043"/>
    </source>
</evidence>
<evidence type="ECO:0000256" key="5">
    <source>
        <dbReference type="ARBA" id="ARBA00022889"/>
    </source>
</evidence>
<feature type="domain" description="Cadherin" evidence="9">
    <location>
        <begin position="15"/>
        <end position="71"/>
    </location>
</feature>
<evidence type="ECO:0000259" key="9">
    <source>
        <dbReference type="PROSITE" id="PS50268"/>
    </source>
</evidence>
<feature type="domain" description="Cadherin" evidence="9">
    <location>
        <begin position="72"/>
        <end position="158"/>
    </location>
</feature>
<dbReference type="Pfam" id="PF00028">
    <property type="entry name" value="Cadherin"/>
    <property type="match status" value="2"/>
</dbReference>
<dbReference type="GO" id="GO:0005509">
    <property type="term" value="F:calcium ion binding"/>
    <property type="evidence" value="ECO:0007669"/>
    <property type="project" value="UniProtKB-UniRule"/>
</dbReference>
<keyword evidence="2" id="KW-0812">Transmembrane</keyword>
<dbReference type="PANTHER" id="PTHR24025">
    <property type="entry name" value="DESMOGLEIN FAMILY MEMBER"/>
    <property type="match status" value="1"/>
</dbReference>
<organism evidence="10 11">
    <name type="scientific">Ancylostoma caninum</name>
    <name type="common">Dog hookworm</name>
    <dbReference type="NCBI Taxonomy" id="29170"/>
    <lineage>
        <taxon>Eukaryota</taxon>
        <taxon>Metazoa</taxon>
        <taxon>Ecdysozoa</taxon>
        <taxon>Nematoda</taxon>
        <taxon>Chromadorea</taxon>
        <taxon>Rhabditida</taxon>
        <taxon>Rhabditina</taxon>
        <taxon>Rhabditomorpha</taxon>
        <taxon>Strongyloidea</taxon>
        <taxon>Ancylostomatidae</taxon>
        <taxon>Ancylostomatinae</taxon>
        <taxon>Ancylostoma</taxon>
    </lineage>
</organism>
<dbReference type="FunFam" id="2.60.40.60:FF:000015">
    <property type="entry name" value="FAT atypical cadherin 1"/>
    <property type="match status" value="1"/>
</dbReference>
<evidence type="ECO:0000313" key="10">
    <source>
        <dbReference type="EMBL" id="RCN27155.1"/>
    </source>
</evidence>